<feature type="region of interest" description="Disordered" evidence="1">
    <location>
        <begin position="1"/>
        <end position="20"/>
    </location>
</feature>
<organism evidence="2 3">
    <name type="scientific">Sinomonas cyclohexanicum</name>
    <name type="common">Corynebacterium cyclohexanicum</name>
    <dbReference type="NCBI Taxonomy" id="322009"/>
    <lineage>
        <taxon>Bacteria</taxon>
        <taxon>Bacillati</taxon>
        <taxon>Actinomycetota</taxon>
        <taxon>Actinomycetes</taxon>
        <taxon>Micrococcales</taxon>
        <taxon>Micrococcaceae</taxon>
        <taxon>Sinomonas</taxon>
    </lineage>
</organism>
<reference evidence="2 3" key="1">
    <citation type="journal article" date="2021" name="J. Biosci. Bioeng.">
        <title>Identification and characterization of a chc gene cluster responsible for the aromatization pathway of cyclohexanecarboxylate degradation in Sinomonas cyclohexanicum ATCC 51369.</title>
        <authorList>
            <person name="Yamamoto T."/>
            <person name="Hasegawa Y."/>
            <person name="Lau P.C.K."/>
            <person name="Iwaki H."/>
        </authorList>
    </citation>
    <scope>NUCLEOTIDE SEQUENCE [LARGE SCALE GENOMIC DNA]</scope>
    <source>
        <strain evidence="2 3">ATCC 51369</strain>
    </source>
</reference>
<evidence type="ECO:0008006" key="4">
    <source>
        <dbReference type="Google" id="ProtNLM"/>
    </source>
</evidence>
<evidence type="ECO:0000313" key="3">
    <source>
        <dbReference type="Proteomes" id="UP001319861"/>
    </source>
</evidence>
<evidence type="ECO:0000313" key="2">
    <source>
        <dbReference type="EMBL" id="BCT75609.1"/>
    </source>
</evidence>
<dbReference type="RefSeq" id="WP_229232334.1">
    <property type="nucleotide sequence ID" value="NZ_AP024525.1"/>
</dbReference>
<proteinExistence type="predicted"/>
<gene>
    <name evidence="2" type="ORF">SCMU_14510</name>
</gene>
<accession>A0ABM7PTM8</accession>
<dbReference type="EMBL" id="AP024525">
    <property type="protein sequence ID" value="BCT75609.1"/>
    <property type="molecule type" value="Genomic_DNA"/>
</dbReference>
<sequence>MSAPTRRGPRTRRDCTHPVARHQHGTRTAYTLDGCRCEPCTTAANTYEKTRRRLKAYGRWDSGFTDATEAHQHVHALRAAGIGYRHVAQLAGVRICTVQRLLAGKSATIKTATANAILAIPLDQHAPGARIDPTGAMRRVRALTAIGWGLNRIAAESGVNEQTLRDVLYGRPILERTARRVQAVYQRLWDQRPDTSTPHLASGVTRTRRWAARNGWAPPLAWDDDTIDDPNASPQGVERVSRYGHTAADLAEDVHHLLATGATRDEIGHRLGRDPRHIERELARHGHHRLAAWLHTGQEPAHDTA</sequence>
<protein>
    <recommendedName>
        <fullName evidence="4">Helix-turn-helix domain-containing protein</fullName>
    </recommendedName>
</protein>
<name>A0ABM7PTM8_SINCY</name>
<keyword evidence="3" id="KW-1185">Reference proteome</keyword>
<dbReference type="Proteomes" id="UP001319861">
    <property type="component" value="Chromosome"/>
</dbReference>
<evidence type="ECO:0000256" key="1">
    <source>
        <dbReference type="SAM" id="MobiDB-lite"/>
    </source>
</evidence>